<organism evidence="2">
    <name type="scientific">Oryza glumipatula</name>
    <dbReference type="NCBI Taxonomy" id="40148"/>
    <lineage>
        <taxon>Eukaryota</taxon>
        <taxon>Viridiplantae</taxon>
        <taxon>Streptophyta</taxon>
        <taxon>Embryophyta</taxon>
        <taxon>Tracheophyta</taxon>
        <taxon>Spermatophyta</taxon>
        <taxon>Magnoliopsida</taxon>
        <taxon>Liliopsida</taxon>
        <taxon>Poales</taxon>
        <taxon>Poaceae</taxon>
        <taxon>BOP clade</taxon>
        <taxon>Oryzoideae</taxon>
        <taxon>Oryzeae</taxon>
        <taxon>Oryzinae</taxon>
        <taxon>Oryza</taxon>
    </lineage>
</organism>
<reference evidence="2" key="1">
    <citation type="submission" date="2015-04" db="UniProtKB">
        <authorList>
            <consortium name="EnsemblPlants"/>
        </authorList>
    </citation>
    <scope>IDENTIFICATION</scope>
</reference>
<dbReference type="EnsemblPlants" id="OGLUM04G14170.2">
    <property type="protein sequence ID" value="OGLUM04G14170.2"/>
    <property type="gene ID" value="OGLUM04G14170"/>
</dbReference>
<evidence type="ECO:0000313" key="2">
    <source>
        <dbReference type="EnsemblPlants" id="OGLUM04G14170.2"/>
    </source>
</evidence>
<dbReference type="Proteomes" id="UP000026961">
    <property type="component" value="Chromosome 4"/>
</dbReference>
<feature type="chain" id="PRO_5002352545" evidence="1">
    <location>
        <begin position="22"/>
        <end position="231"/>
    </location>
</feature>
<accession>A0A0D9ZLH3</accession>
<reference evidence="2" key="2">
    <citation type="submission" date="2018-05" db="EMBL/GenBank/DDBJ databases">
        <title>OgluRS3 (Oryza glumaepatula Reference Sequence Version 3).</title>
        <authorList>
            <person name="Zhang J."/>
            <person name="Kudrna D."/>
            <person name="Lee S."/>
            <person name="Talag J."/>
            <person name="Welchert J."/>
            <person name="Wing R.A."/>
        </authorList>
    </citation>
    <scope>NUCLEOTIDE SEQUENCE [LARGE SCALE GENOMIC DNA]</scope>
</reference>
<dbReference type="Gramene" id="OGLUM04G14170.2">
    <property type="protein sequence ID" value="OGLUM04G14170.2"/>
    <property type="gene ID" value="OGLUM04G14170"/>
</dbReference>
<keyword evidence="3" id="KW-1185">Reference proteome</keyword>
<dbReference type="AlphaFoldDB" id="A0A0D9ZLH3"/>
<sequence>MAVLKSLVACKGLALCAPAIAQRHRNTPLSASAHRRQILITGLTMNSSGINSALPVRGAAQIPAVGSGPPAPSGGNLPIPSMPSCFFNVISSISISSCIPTYAPVRAKWVVGAIIVAIPIYRKIRALEDTVEKTAEVAIEVVDTVAEATEKVAGELADAFPGNENLKEVASKIKTVADVIEDDAEKAGALIQKEILEKQAAKHRLTGYLTIKNGETHCKWLKKKLGGSSPV</sequence>
<name>A0A0D9ZLH3_9ORYZ</name>
<evidence type="ECO:0000313" key="3">
    <source>
        <dbReference type="Proteomes" id="UP000026961"/>
    </source>
</evidence>
<feature type="signal peptide" evidence="1">
    <location>
        <begin position="1"/>
        <end position="21"/>
    </location>
</feature>
<evidence type="ECO:0000256" key="1">
    <source>
        <dbReference type="SAM" id="SignalP"/>
    </source>
</evidence>
<protein>
    <submittedName>
        <fullName evidence="2">Uncharacterized protein</fullName>
    </submittedName>
</protein>
<dbReference type="PANTHER" id="PTHR33735:SF9">
    <property type="entry name" value="OS04G0450600 PROTEIN"/>
    <property type="match status" value="1"/>
</dbReference>
<dbReference type="PANTHER" id="PTHR33735">
    <property type="entry name" value="EXPRESSED PROTEIN"/>
    <property type="match status" value="1"/>
</dbReference>
<keyword evidence="1" id="KW-0732">Signal</keyword>
<dbReference type="HOGENOM" id="CLU_1322525_0_0_1"/>
<proteinExistence type="predicted"/>